<comment type="caution">
    <text evidence="1">The sequence shown here is derived from an EMBL/GenBank/DDBJ whole genome shotgun (WGS) entry which is preliminary data.</text>
</comment>
<keyword evidence="1" id="KW-0762">Sugar transport</keyword>
<evidence type="ECO:0000313" key="2">
    <source>
        <dbReference type="Proteomes" id="UP000029223"/>
    </source>
</evidence>
<dbReference type="EMBL" id="BBMS01000167">
    <property type="protein sequence ID" value="GAL31444.1"/>
    <property type="molecule type" value="Genomic_DNA"/>
</dbReference>
<protein>
    <submittedName>
        <fullName evidence="1">ABC sugar transporter periplasmic ligand binding protein</fullName>
    </submittedName>
</protein>
<gene>
    <name evidence="1" type="ORF">JCM19239_6425</name>
</gene>
<accession>A0ABQ0JRR0</accession>
<reference evidence="2" key="1">
    <citation type="submission" date="2014-09" db="EMBL/GenBank/DDBJ databases">
        <title>Vibrio variabilis JCM 19239. (C206) whole genome shotgun sequence.</title>
        <authorList>
            <person name="Sawabe T."/>
            <person name="Meirelles P."/>
            <person name="Nakanishi M."/>
            <person name="Sayaka M."/>
            <person name="Hattori M."/>
            <person name="Ohkuma M."/>
        </authorList>
    </citation>
    <scope>NUCLEOTIDE SEQUENCE [LARGE SCALE GENOMIC DNA]</scope>
    <source>
        <strain evidence="2">JCM 19239</strain>
    </source>
</reference>
<dbReference type="Gene3D" id="3.40.190.10">
    <property type="entry name" value="Periplasmic binding protein-like II"/>
    <property type="match status" value="2"/>
</dbReference>
<proteinExistence type="predicted"/>
<organism evidence="1 2">
    <name type="scientific">Vibrio variabilis</name>
    <dbReference type="NCBI Taxonomy" id="990271"/>
    <lineage>
        <taxon>Bacteria</taxon>
        <taxon>Pseudomonadati</taxon>
        <taxon>Pseudomonadota</taxon>
        <taxon>Gammaproteobacteria</taxon>
        <taxon>Vibrionales</taxon>
        <taxon>Vibrionaceae</taxon>
        <taxon>Vibrio</taxon>
    </lineage>
</organism>
<dbReference type="Proteomes" id="UP000029223">
    <property type="component" value="Unassembled WGS sequence"/>
</dbReference>
<name>A0ABQ0JRR0_9VIBR</name>
<evidence type="ECO:0000313" key="1">
    <source>
        <dbReference type="EMBL" id="GAL31444.1"/>
    </source>
</evidence>
<sequence>MLPQGAWNIVSFKQQEGLNFVFAPMPADVETGVALDTFGMGWAISSATKHEEAARKFLDFFAKDENLSVMLKADSGYNPYVGGTNGLPELAASYDSARDAGNIVMWPVFMNHWPSTMQPAAIDGVATFLLNPKISNSDILEVWDETVQDSM</sequence>
<dbReference type="SUPFAM" id="SSF53850">
    <property type="entry name" value="Periplasmic binding protein-like II"/>
    <property type="match status" value="1"/>
</dbReference>
<keyword evidence="2" id="KW-1185">Reference proteome</keyword>
<keyword evidence="1" id="KW-0813">Transport</keyword>